<gene>
    <name evidence="2" type="ORF">OG563_33535</name>
</gene>
<dbReference type="InterPro" id="IPR029045">
    <property type="entry name" value="ClpP/crotonase-like_dom_sf"/>
</dbReference>
<comment type="similarity">
    <text evidence="1">Belongs to the enoyl-CoA hydratase/isomerase family.</text>
</comment>
<dbReference type="CDD" id="cd06558">
    <property type="entry name" value="crotonase-like"/>
    <property type="match status" value="1"/>
</dbReference>
<sequence>MSVFARHSPVIPKRRREMVSDPLVDDGFEFSESGVPTRPLVVLELDDLCDAPAETIARTATLIGDSLSLIIGVLNRPPTRPMGPVLAATTLTLTDLPVADLLHQVIPVEDINAALATLRAAVARSPRAALACGQLLRQTTKLDTTQALAAEAAVYSMLLAGPEFARWLAERGPARPRPRTDRALVRLHRTDGHLSIMLDHPQRRNALSMRLREELLAAAQVAAADPSITSVELSGAGPAFCSGGDLDEFGCATDLVAGYLVRLDRAPWRVLDRIAGHLVACVNGACIGPGAEMAAFAGTVAATPDAFFCFPEVHMGLVPGAGGTVSVPSRIGRWRAAWLMLTGQRLSVPTALRWGLVDRLTDARG</sequence>
<name>A0ABZ1YQQ2_9NOCA</name>
<reference evidence="2" key="1">
    <citation type="submission" date="2022-10" db="EMBL/GenBank/DDBJ databases">
        <title>The complete genomes of actinobacterial strains from the NBC collection.</title>
        <authorList>
            <person name="Joergensen T.S."/>
            <person name="Alvarez Arevalo M."/>
            <person name="Sterndorff E.B."/>
            <person name="Faurdal D."/>
            <person name="Vuksanovic O."/>
            <person name="Mourched A.-S."/>
            <person name="Charusanti P."/>
            <person name="Shaw S."/>
            <person name="Blin K."/>
            <person name="Weber T."/>
        </authorList>
    </citation>
    <scope>NUCLEOTIDE SEQUENCE</scope>
    <source>
        <strain evidence="2">NBC_01482</strain>
    </source>
</reference>
<dbReference type="RefSeq" id="WP_329406829.1">
    <property type="nucleotide sequence ID" value="NZ_CP109441.1"/>
</dbReference>
<proteinExistence type="inferred from homology"/>
<evidence type="ECO:0000313" key="2">
    <source>
        <dbReference type="EMBL" id="WUV44074.1"/>
    </source>
</evidence>
<dbReference type="PANTHER" id="PTHR42964:SF1">
    <property type="entry name" value="POLYKETIDE BIOSYNTHESIS ENOYL-COA HYDRATASE PKSH-RELATED"/>
    <property type="match status" value="1"/>
</dbReference>
<accession>A0ABZ1YQQ2</accession>
<keyword evidence="3" id="KW-1185">Reference proteome</keyword>
<dbReference type="InterPro" id="IPR051683">
    <property type="entry name" value="Enoyl-CoA_Hydratase/Isomerase"/>
</dbReference>
<protein>
    <submittedName>
        <fullName evidence="2">Enoyl-CoA hydratase/isomerase family protein</fullName>
    </submittedName>
</protein>
<evidence type="ECO:0000256" key="1">
    <source>
        <dbReference type="ARBA" id="ARBA00005254"/>
    </source>
</evidence>
<dbReference type="Gene3D" id="3.90.226.10">
    <property type="entry name" value="2-enoyl-CoA Hydratase, Chain A, domain 1"/>
    <property type="match status" value="1"/>
</dbReference>
<dbReference type="EMBL" id="CP109441">
    <property type="protein sequence ID" value="WUV44074.1"/>
    <property type="molecule type" value="Genomic_DNA"/>
</dbReference>
<dbReference type="SUPFAM" id="SSF52096">
    <property type="entry name" value="ClpP/crotonase"/>
    <property type="match status" value="1"/>
</dbReference>
<organism evidence="2 3">
    <name type="scientific">Nocardia vinacea</name>
    <dbReference type="NCBI Taxonomy" id="96468"/>
    <lineage>
        <taxon>Bacteria</taxon>
        <taxon>Bacillati</taxon>
        <taxon>Actinomycetota</taxon>
        <taxon>Actinomycetes</taxon>
        <taxon>Mycobacteriales</taxon>
        <taxon>Nocardiaceae</taxon>
        <taxon>Nocardia</taxon>
    </lineage>
</organism>
<dbReference type="PANTHER" id="PTHR42964">
    <property type="entry name" value="ENOYL-COA HYDRATASE"/>
    <property type="match status" value="1"/>
</dbReference>
<evidence type="ECO:0000313" key="3">
    <source>
        <dbReference type="Proteomes" id="UP001432062"/>
    </source>
</evidence>
<dbReference type="InterPro" id="IPR001753">
    <property type="entry name" value="Enoyl-CoA_hydra/iso"/>
</dbReference>
<dbReference type="Proteomes" id="UP001432062">
    <property type="component" value="Chromosome"/>
</dbReference>
<dbReference type="Pfam" id="PF00378">
    <property type="entry name" value="ECH_1"/>
    <property type="match status" value="1"/>
</dbReference>